<dbReference type="EMBL" id="BK014795">
    <property type="protein sequence ID" value="DAD76095.1"/>
    <property type="molecule type" value="Genomic_DNA"/>
</dbReference>
<reference evidence="1" key="1">
    <citation type="journal article" date="2021" name="Proc. Natl. Acad. Sci. U.S.A.">
        <title>A Catalog of Tens of Thousands of Viruses from Human Metagenomes Reveals Hidden Associations with Chronic Diseases.</title>
        <authorList>
            <person name="Tisza M.J."/>
            <person name="Buck C.B."/>
        </authorList>
    </citation>
    <scope>NUCLEOTIDE SEQUENCE</scope>
    <source>
        <strain evidence="1">CtIi96</strain>
    </source>
</reference>
<sequence>MAKEYAIGETFRQGKVNLKVCEDLCIDCYFFRRPKEDCRTMACLDSQREDNQDVIFLEVKEEYEIQKR</sequence>
<proteinExistence type="predicted"/>
<accession>A0A8S5M210</accession>
<organism evidence="1">
    <name type="scientific">Podoviridae sp. ctIi96</name>
    <dbReference type="NCBI Taxonomy" id="2826550"/>
    <lineage>
        <taxon>Viruses</taxon>
        <taxon>Duplodnaviria</taxon>
        <taxon>Heunggongvirae</taxon>
        <taxon>Uroviricota</taxon>
        <taxon>Caudoviricetes</taxon>
    </lineage>
</organism>
<name>A0A8S5M210_9CAUD</name>
<protein>
    <submittedName>
        <fullName evidence="1">Uncharacterized protein</fullName>
    </submittedName>
</protein>
<evidence type="ECO:0000313" key="1">
    <source>
        <dbReference type="EMBL" id="DAD76095.1"/>
    </source>
</evidence>